<feature type="region of interest" description="Disordered" evidence="1">
    <location>
        <begin position="633"/>
        <end position="698"/>
    </location>
</feature>
<dbReference type="eggNOG" id="ENOG502QU1T">
    <property type="taxonomic scope" value="Eukaryota"/>
</dbReference>
<dbReference type="Pfam" id="PF10551">
    <property type="entry name" value="MULE"/>
    <property type="match status" value="1"/>
</dbReference>
<dbReference type="EnsemblPlants" id="KQK88183">
    <property type="protein sequence ID" value="KQK88183"/>
    <property type="gene ID" value="SETIT_040118mg"/>
</dbReference>
<feature type="compositionally biased region" description="Polar residues" evidence="1">
    <location>
        <begin position="633"/>
        <end position="649"/>
    </location>
</feature>
<evidence type="ECO:0000313" key="4">
    <source>
        <dbReference type="Proteomes" id="UP000004995"/>
    </source>
</evidence>
<protein>
    <recommendedName>
        <fullName evidence="2">MULE transposase domain-containing protein</fullName>
    </recommendedName>
</protein>
<keyword evidence="4" id="KW-1185">Reference proteome</keyword>
<evidence type="ECO:0000313" key="3">
    <source>
        <dbReference type="EnsemblPlants" id="KQK88183"/>
    </source>
</evidence>
<name>K4AMH6_SETIT</name>
<evidence type="ECO:0000256" key="1">
    <source>
        <dbReference type="SAM" id="MobiDB-lite"/>
    </source>
</evidence>
<sequence length="698" mass="80402">MVARLRGRGEPALNYGEKTSEKLPLSYTGLKKGRVEQDGLIQEEYKEYEHDEKFIDSDNDIDASDKDLLEDAVEMDVKGLRDNKKARGSKLKSYEINRLAQVNDDEDSDDDGLELPDSDGGDRLKFKSWNEEDINNPTLFVGQVFQSAKKLREAIIEYSVRNRVEILLPRNDNRRIKGHRAEGYPWTLYASLDRRFVHNCQKEWVLRRCTFRWLVSKYTNLCRANEKMSITSFGKTAQKDLNLTISRIKLARARRLILSSIHGDEVQYNLGSTFYLNCAKNLFSTCYMSLDACKRCFLTGCRPMIYLDGCNIKTKFRSQFLIAVGIDPNDCIYPIAMAVVEVESLALWKWFLETLKDDLKIDNTYPWTIMTNKQKVFSELEHRFCVRHLYSNFQEKIQGAYFSDFPKYDILLNNNCEMFNSYILEARELLILSMFERIKCQLMTRHYNKQKELAEDFQGGFFPKIRKKVAKNAEFANLCYALPSRSGMFHVQFKEYQNIVYIQAKICDYRKWQLTGVRCCHAIACLRHKRISEWACVNGPEVLPPVYEKKIGRAPKHRKKQPQKIQGKYGPKLSKHGVTIHCKHCSEAYHNSGGCSLKKMGFTSEEEKKLVAETQARLQLETEQAADTTQSTMQYNQPLGPLPNSQYIISKQPLPRPTPLTTNTKVGKAATTKRRKASTSNNDGAGKKAKSNTGSKRG</sequence>
<dbReference type="EMBL" id="AGNK02005496">
    <property type="status" value="NOT_ANNOTATED_CDS"/>
    <property type="molecule type" value="Genomic_DNA"/>
</dbReference>
<reference evidence="4" key="1">
    <citation type="journal article" date="2012" name="Nat. Biotechnol.">
        <title>Reference genome sequence of the model plant Setaria.</title>
        <authorList>
            <person name="Bennetzen J.L."/>
            <person name="Schmutz J."/>
            <person name="Wang H."/>
            <person name="Percifield R."/>
            <person name="Hawkins J."/>
            <person name="Pontaroli A.C."/>
            <person name="Estep M."/>
            <person name="Feng L."/>
            <person name="Vaughn J.N."/>
            <person name="Grimwood J."/>
            <person name="Jenkins J."/>
            <person name="Barry K."/>
            <person name="Lindquist E."/>
            <person name="Hellsten U."/>
            <person name="Deshpande S."/>
            <person name="Wang X."/>
            <person name="Wu X."/>
            <person name="Mitros T."/>
            <person name="Triplett J."/>
            <person name="Yang X."/>
            <person name="Ye C.Y."/>
            <person name="Mauro-Herrera M."/>
            <person name="Wang L."/>
            <person name="Li P."/>
            <person name="Sharma M."/>
            <person name="Sharma R."/>
            <person name="Ronald P.C."/>
            <person name="Panaud O."/>
            <person name="Kellogg E.A."/>
            <person name="Brutnell T.P."/>
            <person name="Doust A.N."/>
            <person name="Tuskan G.A."/>
            <person name="Rokhsar D."/>
            <person name="Devos K.M."/>
        </authorList>
    </citation>
    <scope>NUCLEOTIDE SEQUENCE [LARGE SCALE GENOMIC DNA]</scope>
    <source>
        <strain evidence="4">cv. Yugu1</strain>
    </source>
</reference>
<organism evidence="3 4">
    <name type="scientific">Setaria italica</name>
    <name type="common">Foxtail millet</name>
    <name type="synonym">Panicum italicum</name>
    <dbReference type="NCBI Taxonomy" id="4555"/>
    <lineage>
        <taxon>Eukaryota</taxon>
        <taxon>Viridiplantae</taxon>
        <taxon>Streptophyta</taxon>
        <taxon>Embryophyta</taxon>
        <taxon>Tracheophyta</taxon>
        <taxon>Spermatophyta</taxon>
        <taxon>Magnoliopsida</taxon>
        <taxon>Liliopsida</taxon>
        <taxon>Poales</taxon>
        <taxon>Poaceae</taxon>
        <taxon>PACMAD clade</taxon>
        <taxon>Panicoideae</taxon>
        <taxon>Panicodae</taxon>
        <taxon>Paniceae</taxon>
        <taxon>Cenchrinae</taxon>
        <taxon>Setaria</taxon>
    </lineage>
</organism>
<feature type="domain" description="MULE transposase" evidence="2">
    <location>
        <begin position="305"/>
        <end position="392"/>
    </location>
</feature>
<dbReference type="OMA" id="RISEWAC"/>
<accession>K4AMH6</accession>
<dbReference type="HOGENOM" id="CLU_006767_9_0_1"/>
<dbReference type="AlphaFoldDB" id="K4AMH6"/>
<reference evidence="3" key="2">
    <citation type="submission" date="2018-08" db="UniProtKB">
        <authorList>
            <consortium name="EnsemblPlants"/>
        </authorList>
    </citation>
    <scope>IDENTIFICATION</scope>
    <source>
        <strain evidence="3">Yugu1</strain>
    </source>
</reference>
<dbReference type="Gramene" id="KQK88183">
    <property type="protein sequence ID" value="KQK88183"/>
    <property type="gene ID" value="SETIT_040118mg"/>
</dbReference>
<dbReference type="InterPro" id="IPR018289">
    <property type="entry name" value="MULE_transposase_dom"/>
</dbReference>
<evidence type="ECO:0000259" key="2">
    <source>
        <dbReference type="Pfam" id="PF10551"/>
    </source>
</evidence>
<dbReference type="InParanoid" id="K4AMH6"/>
<dbReference type="PANTHER" id="PTHR31973">
    <property type="entry name" value="POLYPROTEIN, PUTATIVE-RELATED"/>
    <property type="match status" value="1"/>
</dbReference>
<proteinExistence type="predicted"/>
<dbReference type="PANTHER" id="PTHR31973:SF191">
    <property type="entry name" value="OS05G0489400 PROTEIN"/>
    <property type="match status" value="1"/>
</dbReference>
<dbReference type="Proteomes" id="UP000004995">
    <property type="component" value="Unassembled WGS sequence"/>
</dbReference>
<feature type="region of interest" description="Disordered" evidence="1">
    <location>
        <begin position="1"/>
        <end position="20"/>
    </location>
</feature>